<evidence type="ECO:0000256" key="8">
    <source>
        <dbReference type="ARBA" id="ARBA00022840"/>
    </source>
</evidence>
<comment type="function">
    <text evidence="11">Initiates the restart of stalled replication forks, which reloads the replicative helicase on sites other than the origin of replication. Recognizes and binds to abandoned replication forks and remodels them to uncover a helicase loading site. Promotes assembly of the primosome at these replication forks.</text>
</comment>
<dbReference type="PANTHER" id="PTHR30580">
    <property type="entry name" value="PRIMOSOMAL PROTEIN N"/>
    <property type="match status" value="1"/>
</dbReference>
<keyword evidence="7 11" id="KW-0862">Zinc</keyword>
<keyword evidence="15" id="KW-1185">Reference proteome</keyword>
<comment type="cofactor">
    <cofactor evidence="11">
        <name>Zn(2+)</name>
        <dbReference type="ChEBI" id="CHEBI:29105"/>
    </cofactor>
    <text evidence="11">Binds 2 zinc ions per subunit.</text>
</comment>
<feature type="binding site" evidence="11">
    <location>
        <position position="529"/>
    </location>
    <ligand>
        <name>Zn(2+)</name>
        <dbReference type="ChEBI" id="CHEBI:29105"/>
        <label>1</label>
    </ligand>
</feature>
<evidence type="ECO:0000256" key="1">
    <source>
        <dbReference type="ARBA" id="ARBA00022515"/>
    </source>
</evidence>
<keyword evidence="10 11" id="KW-0413">Isomerase</keyword>
<feature type="binding site" evidence="11">
    <location>
        <position position="538"/>
    </location>
    <ligand>
        <name>Zn(2+)</name>
        <dbReference type="ChEBI" id="CHEBI:29105"/>
        <label>2</label>
    </ligand>
</feature>
<dbReference type="Pfam" id="PF17764">
    <property type="entry name" value="PriA_3primeBD"/>
    <property type="match status" value="1"/>
</dbReference>
<dbReference type="Proteomes" id="UP001149142">
    <property type="component" value="Unassembled WGS sequence"/>
</dbReference>
<evidence type="ECO:0000256" key="9">
    <source>
        <dbReference type="ARBA" id="ARBA00023125"/>
    </source>
</evidence>
<evidence type="ECO:0000313" key="15">
    <source>
        <dbReference type="Proteomes" id="UP001149142"/>
    </source>
</evidence>
<evidence type="ECO:0000256" key="5">
    <source>
        <dbReference type="ARBA" id="ARBA00022801"/>
    </source>
</evidence>
<keyword evidence="5 11" id="KW-0378">Hydrolase</keyword>
<keyword evidence="1 11" id="KW-0639">Primosome</keyword>
<dbReference type="CDD" id="cd17929">
    <property type="entry name" value="DEXHc_priA"/>
    <property type="match status" value="1"/>
</dbReference>
<comment type="similarity">
    <text evidence="11">Belongs to the helicase family. PriA subfamily.</text>
</comment>
<dbReference type="Pfam" id="PF18074">
    <property type="entry name" value="PriA_C"/>
    <property type="match status" value="1"/>
</dbReference>
<evidence type="ECO:0000256" key="10">
    <source>
        <dbReference type="ARBA" id="ARBA00023235"/>
    </source>
</evidence>
<dbReference type="EMBL" id="JAPFGC010000002">
    <property type="protein sequence ID" value="MDA0176950.1"/>
    <property type="molecule type" value="Genomic_DNA"/>
</dbReference>
<evidence type="ECO:0000256" key="2">
    <source>
        <dbReference type="ARBA" id="ARBA00022705"/>
    </source>
</evidence>
<evidence type="ECO:0000256" key="6">
    <source>
        <dbReference type="ARBA" id="ARBA00022806"/>
    </source>
</evidence>
<comment type="subunit">
    <text evidence="11">Component of the replication restart primosome.</text>
</comment>
<protein>
    <recommendedName>
        <fullName evidence="11">Replication restart protein PriA</fullName>
    </recommendedName>
    <alternativeName>
        <fullName evidence="11">ATP-dependent DNA helicase PriA</fullName>
        <ecNumber evidence="11">5.6.2.4</ecNumber>
    </alternativeName>
    <alternativeName>
        <fullName evidence="11">DNA 3'-5' helicase PriA</fullName>
    </alternativeName>
</protein>
<dbReference type="InterPro" id="IPR011545">
    <property type="entry name" value="DEAD/DEAH_box_helicase_dom"/>
</dbReference>
<dbReference type="Gene3D" id="3.40.1440.60">
    <property type="entry name" value="PriA, 3(prime) DNA-binding domain"/>
    <property type="match status" value="1"/>
</dbReference>
<feature type="domain" description="Helicase ATP-binding" evidence="12">
    <location>
        <begin position="294"/>
        <end position="463"/>
    </location>
</feature>
<evidence type="ECO:0000256" key="3">
    <source>
        <dbReference type="ARBA" id="ARBA00022723"/>
    </source>
</evidence>
<keyword evidence="3 11" id="KW-0479">Metal-binding</keyword>
<comment type="caution">
    <text evidence="14">The sequence shown here is derived from an EMBL/GenBank/DDBJ whole genome shotgun (WGS) entry which is preliminary data.</text>
</comment>
<evidence type="ECO:0000259" key="12">
    <source>
        <dbReference type="PROSITE" id="PS51192"/>
    </source>
</evidence>
<dbReference type="InterPro" id="IPR042115">
    <property type="entry name" value="PriA_3primeBD_sf"/>
</dbReference>
<reference evidence="14" key="1">
    <citation type="submission" date="2022-11" db="EMBL/GenBank/DDBJ databases">
        <title>Refractory cell wall polysaccharides provide important carbon source for microbial heterotrophs in the hadal ocean.</title>
        <authorList>
            <person name="Zhu X."/>
        </authorList>
    </citation>
    <scope>NUCLEOTIDE SEQUENCE</scope>
    <source>
        <strain evidence="14">MTRN7</strain>
    </source>
</reference>
<dbReference type="InterPro" id="IPR005259">
    <property type="entry name" value="PriA"/>
</dbReference>
<evidence type="ECO:0000256" key="4">
    <source>
        <dbReference type="ARBA" id="ARBA00022741"/>
    </source>
</evidence>
<dbReference type="InterPro" id="IPR041222">
    <property type="entry name" value="PriA_3primeBD"/>
</dbReference>
<sequence length="819" mass="94139">MNLHFIDVILPIPLEKRFTYSITQAESEFLQIGMRVSIPFGKTKIYTGIVANIHQTAPLIYEAKEIHQILDEAPIVTQQQLKLWQWIAKYYMCTEGEVMRAALPNAFLLESETIISPNKNSVINDEELKDDEFLIYEALQHQSSLKIQDISSILDKKNVLPVVKRLVEKEAIILNEEIYDKYKPKYVRYVKLSNQYTSEAALNALLDDLNKNATKQKEVILNLFSISAKTKKPVKVSDLIEVSKTTSSTIKTLIDKNILEDYHIQTDRIQYEGEDNEDTKQLNQYQTEALQQINTNFESQNVVLLHGVTSSGKTEVYVKLIESIVAQGKQVLYLLPEIALTTQLVSRLQDYFGEQVAVFHSKYSAHERVEVYNNVLENSNKAKVILGARSSIFLPFNNLGLIIVDEEHEQSFKQFDPAPRYNARDVAVVLASLFNAKTVLGSATPSLESYYNATESKYGLAEIKRRYNNVQMPDIELVDIKDKHKRKRMKGHFSDRLIEEMTEALEEGLQIILFQNRRGYSPIVECTTCGHSPQCPNCDVSLTYHQYRKQLRCHYCGYGIAMQQKCMACGTPDLDTKGFGTEQIEAEVKQLFPEVKVGRMDLDTTRGKFGYEKIITAFQQQELDVLVGTQMLTKGLDFRNVKLVGIMNADNMLNFPDFRAHERSFQLMLQVSGRAGRTSQRGKVLIQTYNPYHKILQQVSTNDYLAMYKEQLDDRYNYKYPPFYRLIKITIKHRDYNKVNLAADWLTKALVQLFKNNVLGPEFPPVSRIRNQYHKNILIKIPQGQHLGKTKEAIKRVEASFNAIGDFKSVRLIMNVDNY</sequence>
<gene>
    <name evidence="11 14" type="primary">priA</name>
    <name evidence="14" type="ORF">OOZ35_05515</name>
</gene>
<dbReference type="EC" id="5.6.2.4" evidence="11"/>
<organism evidence="14 15">
    <name type="scientific">Mesoflavibacter profundi</name>
    <dbReference type="NCBI Taxonomy" id="2708110"/>
    <lineage>
        <taxon>Bacteria</taxon>
        <taxon>Pseudomonadati</taxon>
        <taxon>Bacteroidota</taxon>
        <taxon>Flavobacteriia</taxon>
        <taxon>Flavobacteriales</taxon>
        <taxon>Flavobacteriaceae</taxon>
        <taxon>Mesoflavibacter</taxon>
    </lineage>
</organism>
<keyword evidence="2 11" id="KW-0235">DNA replication</keyword>
<dbReference type="SUPFAM" id="SSF52540">
    <property type="entry name" value="P-loop containing nucleoside triphosphate hydrolases"/>
    <property type="match status" value="1"/>
</dbReference>
<proteinExistence type="inferred from homology"/>
<comment type="catalytic activity">
    <reaction evidence="11">
        <text>Couples ATP hydrolysis with the unwinding of duplex DNA by translocating in the 3'-5' direction.</text>
        <dbReference type="EC" id="5.6.2.4"/>
    </reaction>
</comment>
<keyword evidence="4 11" id="KW-0547">Nucleotide-binding</keyword>
<feature type="binding site" evidence="11">
    <location>
        <position position="553"/>
    </location>
    <ligand>
        <name>Zn(2+)</name>
        <dbReference type="ChEBI" id="CHEBI:29105"/>
        <label>2</label>
    </ligand>
</feature>
<feature type="domain" description="Helicase C-terminal" evidence="13">
    <location>
        <begin position="561"/>
        <end position="716"/>
    </location>
</feature>
<dbReference type="PROSITE" id="PS51192">
    <property type="entry name" value="HELICASE_ATP_BIND_1"/>
    <property type="match status" value="1"/>
</dbReference>
<dbReference type="InterPro" id="IPR040498">
    <property type="entry name" value="PriA_CRR"/>
</dbReference>
<dbReference type="InterPro" id="IPR041236">
    <property type="entry name" value="PriA_C"/>
</dbReference>
<dbReference type="Pfam" id="PF00271">
    <property type="entry name" value="Helicase_C"/>
    <property type="match status" value="1"/>
</dbReference>
<evidence type="ECO:0000259" key="13">
    <source>
        <dbReference type="PROSITE" id="PS51194"/>
    </source>
</evidence>
<dbReference type="CDD" id="cd18804">
    <property type="entry name" value="SF2_C_priA"/>
    <property type="match status" value="1"/>
</dbReference>
<dbReference type="NCBIfam" id="TIGR00595">
    <property type="entry name" value="priA"/>
    <property type="match status" value="1"/>
</dbReference>
<keyword evidence="9 11" id="KW-0238">DNA-binding</keyword>
<feature type="binding site" evidence="11">
    <location>
        <position position="556"/>
    </location>
    <ligand>
        <name>Zn(2+)</name>
        <dbReference type="ChEBI" id="CHEBI:29105"/>
        <label>2</label>
    </ligand>
</feature>
<dbReference type="InterPro" id="IPR027417">
    <property type="entry name" value="P-loop_NTPase"/>
</dbReference>
<dbReference type="PANTHER" id="PTHR30580:SF0">
    <property type="entry name" value="PRIMOSOMAL PROTEIN N"/>
    <property type="match status" value="1"/>
</dbReference>
<feature type="binding site" evidence="11">
    <location>
        <position position="535"/>
    </location>
    <ligand>
        <name>Zn(2+)</name>
        <dbReference type="ChEBI" id="CHEBI:29105"/>
        <label>2</label>
    </ligand>
</feature>
<evidence type="ECO:0000256" key="7">
    <source>
        <dbReference type="ARBA" id="ARBA00022833"/>
    </source>
</evidence>
<dbReference type="InterPro" id="IPR001650">
    <property type="entry name" value="Helicase_C-like"/>
</dbReference>
<dbReference type="HAMAP" id="MF_00983">
    <property type="entry name" value="PriA"/>
    <property type="match status" value="1"/>
</dbReference>
<keyword evidence="6 11" id="KW-0347">Helicase</keyword>
<dbReference type="InterPro" id="IPR014001">
    <property type="entry name" value="Helicase_ATP-bd"/>
</dbReference>
<comment type="catalytic activity">
    <reaction evidence="11">
        <text>ATP + H2O = ADP + phosphate + H(+)</text>
        <dbReference type="Rhea" id="RHEA:13065"/>
        <dbReference type="ChEBI" id="CHEBI:15377"/>
        <dbReference type="ChEBI" id="CHEBI:15378"/>
        <dbReference type="ChEBI" id="CHEBI:30616"/>
        <dbReference type="ChEBI" id="CHEBI:43474"/>
        <dbReference type="ChEBI" id="CHEBI:456216"/>
        <dbReference type="EC" id="5.6.2.4"/>
    </reaction>
</comment>
<dbReference type="SMART" id="SM00490">
    <property type="entry name" value="HELICc"/>
    <property type="match status" value="1"/>
</dbReference>
<dbReference type="Gene3D" id="3.40.50.300">
    <property type="entry name" value="P-loop containing nucleotide triphosphate hydrolases"/>
    <property type="match status" value="2"/>
</dbReference>
<dbReference type="PROSITE" id="PS51194">
    <property type="entry name" value="HELICASE_CTER"/>
    <property type="match status" value="1"/>
</dbReference>
<evidence type="ECO:0000313" key="14">
    <source>
        <dbReference type="EMBL" id="MDA0176950.1"/>
    </source>
</evidence>
<feature type="binding site" evidence="11">
    <location>
        <position position="566"/>
    </location>
    <ligand>
        <name>Zn(2+)</name>
        <dbReference type="ChEBI" id="CHEBI:29105"/>
        <label>1</label>
    </ligand>
</feature>
<evidence type="ECO:0000256" key="11">
    <source>
        <dbReference type="HAMAP-Rule" id="MF_00983"/>
    </source>
</evidence>
<feature type="binding site" evidence="11">
    <location>
        <position position="569"/>
    </location>
    <ligand>
        <name>Zn(2+)</name>
        <dbReference type="ChEBI" id="CHEBI:29105"/>
        <label>1</label>
    </ligand>
</feature>
<dbReference type="Pfam" id="PF18319">
    <property type="entry name" value="Zn_ribbon_PriA"/>
    <property type="match status" value="1"/>
</dbReference>
<dbReference type="SMART" id="SM00487">
    <property type="entry name" value="DEXDc"/>
    <property type="match status" value="1"/>
</dbReference>
<keyword evidence="8 11" id="KW-0067">ATP-binding</keyword>
<feature type="binding site" evidence="11">
    <location>
        <position position="526"/>
    </location>
    <ligand>
        <name>Zn(2+)</name>
        <dbReference type="ChEBI" id="CHEBI:29105"/>
        <label>1</label>
    </ligand>
</feature>
<dbReference type="Pfam" id="PF00270">
    <property type="entry name" value="DEAD"/>
    <property type="match status" value="1"/>
</dbReference>
<accession>A0ABT4RZL0</accession>
<name>A0ABT4RZL0_9FLAO</name>